<evidence type="ECO:0000313" key="6">
    <source>
        <dbReference type="Proteomes" id="UP000315252"/>
    </source>
</evidence>
<dbReference type="InterPro" id="IPR039422">
    <property type="entry name" value="MarR/SlyA-like"/>
</dbReference>
<dbReference type="Pfam" id="PF12802">
    <property type="entry name" value="MarR_2"/>
    <property type="match status" value="1"/>
</dbReference>
<keyword evidence="2" id="KW-0238">DNA-binding</keyword>
<accession>A0A545TEW8</accession>
<sequence>MSADSLTNSLPYLLARAHRSVHGELDAALRQEELPVEHWRVLRALESGEGLTMSELSQIVLMTMSALSKVVDRMTTRSLVHRKQDMGDQRRVLVYISDFGLELLARCESHLSPVQASLESRLDPDDAAQLNGLLRKLNGQ</sequence>
<dbReference type="InterPro" id="IPR036388">
    <property type="entry name" value="WH-like_DNA-bd_sf"/>
</dbReference>
<dbReference type="GO" id="GO:0006950">
    <property type="term" value="P:response to stress"/>
    <property type="evidence" value="ECO:0007669"/>
    <property type="project" value="TreeGrafter"/>
</dbReference>
<dbReference type="Proteomes" id="UP000315252">
    <property type="component" value="Unassembled WGS sequence"/>
</dbReference>
<protein>
    <submittedName>
        <fullName evidence="5">Winged helix-turn-helix transcriptional regulator</fullName>
    </submittedName>
</protein>
<comment type="caution">
    <text evidence="5">The sequence shown here is derived from an EMBL/GenBank/DDBJ whole genome shotgun (WGS) entry which is preliminary data.</text>
</comment>
<organism evidence="5 6">
    <name type="scientific">Denitrobaculum tricleocarpae</name>
    <dbReference type="NCBI Taxonomy" id="2591009"/>
    <lineage>
        <taxon>Bacteria</taxon>
        <taxon>Pseudomonadati</taxon>
        <taxon>Pseudomonadota</taxon>
        <taxon>Alphaproteobacteria</taxon>
        <taxon>Rhodospirillales</taxon>
        <taxon>Rhodospirillaceae</taxon>
        <taxon>Denitrobaculum</taxon>
    </lineage>
</organism>
<keyword evidence="6" id="KW-1185">Reference proteome</keyword>
<dbReference type="SUPFAM" id="SSF46785">
    <property type="entry name" value="Winged helix' DNA-binding domain"/>
    <property type="match status" value="1"/>
</dbReference>
<dbReference type="EMBL" id="VHSH01000009">
    <property type="protein sequence ID" value="TQV75774.1"/>
    <property type="molecule type" value="Genomic_DNA"/>
</dbReference>
<dbReference type="SMART" id="SM00347">
    <property type="entry name" value="HTH_MARR"/>
    <property type="match status" value="1"/>
</dbReference>
<dbReference type="InterPro" id="IPR036390">
    <property type="entry name" value="WH_DNA-bd_sf"/>
</dbReference>
<gene>
    <name evidence="5" type="ORF">FKG95_22955</name>
</gene>
<evidence type="ECO:0000256" key="3">
    <source>
        <dbReference type="ARBA" id="ARBA00023163"/>
    </source>
</evidence>
<dbReference type="AlphaFoldDB" id="A0A545TEW8"/>
<reference evidence="5 6" key="1">
    <citation type="submission" date="2019-06" db="EMBL/GenBank/DDBJ databases">
        <title>Whole genome sequence for Rhodospirillaceae sp. R148.</title>
        <authorList>
            <person name="Wang G."/>
        </authorList>
    </citation>
    <scope>NUCLEOTIDE SEQUENCE [LARGE SCALE GENOMIC DNA]</scope>
    <source>
        <strain evidence="5 6">R148</strain>
    </source>
</reference>
<dbReference type="GO" id="GO:0003677">
    <property type="term" value="F:DNA binding"/>
    <property type="evidence" value="ECO:0007669"/>
    <property type="project" value="UniProtKB-KW"/>
</dbReference>
<dbReference type="PANTHER" id="PTHR33164:SF64">
    <property type="entry name" value="TRANSCRIPTIONAL REGULATOR SLYA"/>
    <property type="match status" value="1"/>
</dbReference>
<dbReference type="InterPro" id="IPR000835">
    <property type="entry name" value="HTH_MarR-typ"/>
</dbReference>
<dbReference type="RefSeq" id="WP_142898762.1">
    <property type="nucleotide sequence ID" value="NZ_ML660060.1"/>
</dbReference>
<dbReference type="PRINTS" id="PR00598">
    <property type="entry name" value="HTHMARR"/>
</dbReference>
<evidence type="ECO:0000256" key="1">
    <source>
        <dbReference type="ARBA" id="ARBA00023015"/>
    </source>
</evidence>
<dbReference type="GO" id="GO:0003700">
    <property type="term" value="F:DNA-binding transcription factor activity"/>
    <property type="evidence" value="ECO:0007669"/>
    <property type="project" value="InterPro"/>
</dbReference>
<feature type="domain" description="HTH marR-type" evidence="4">
    <location>
        <begin position="7"/>
        <end position="139"/>
    </location>
</feature>
<dbReference type="PANTHER" id="PTHR33164">
    <property type="entry name" value="TRANSCRIPTIONAL REGULATOR, MARR FAMILY"/>
    <property type="match status" value="1"/>
</dbReference>
<evidence type="ECO:0000259" key="4">
    <source>
        <dbReference type="PROSITE" id="PS50995"/>
    </source>
</evidence>
<evidence type="ECO:0000256" key="2">
    <source>
        <dbReference type="ARBA" id="ARBA00023125"/>
    </source>
</evidence>
<keyword evidence="1" id="KW-0805">Transcription regulation</keyword>
<evidence type="ECO:0000313" key="5">
    <source>
        <dbReference type="EMBL" id="TQV75774.1"/>
    </source>
</evidence>
<keyword evidence="3" id="KW-0804">Transcription</keyword>
<dbReference type="Gene3D" id="1.10.10.10">
    <property type="entry name" value="Winged helix-like DNA-binding domain superfamily/Winged helix DNA-binding domain"/>
    <property type="match status" value="1"/>
</dbReference>
<proteinExistence type="predicted"/>
<dbReference type="OrthoDB" id="582199at2"/>
<dbReference type="PROSITE" id="PS50995">
    <property type="entry name" value="HTH_MARR_2"/>
    <property type="match status" value="1"/>
</dbReference>
<name>A0A545TEW8_9PROT</name>